<organism evidence="2 3">
    <name type="scientific">Brachybacterium avium</name>
    <dbReference type="NCBI Taxonomy" id="2017485"/>
    <lineage>
        <taxon>Bacteria</taxon>
        <taxon>Bacillati</taxon>
        <taxon>Actinomycetota</taxon>
        <taxon>Actinomycetes</taxon>
        <taxon>Micrococcales</taxon>
        <taxon>Dermabacteraceae</taxon>
        <taxon>Brachybacterium</taxon>
    </lineage>
</organism>
<name>A0A220U9W0_9MICO</name>
<feature type="transmembrane region" description="Helical" evidence="1">
    <location>
        <begin position="136"/>
        <end position="165"/>
    </location>
</feature>
<dbReference type="AlphaFoldDB" id="A0A220U9W0"/>
<dbReference type="KEGG" id="brv:CFK39_02330"/>
<protein>
    <submittedName>
        <fullName evidence="2">Uncharacterized protein</fullName>
    </submittedName>
</protein>
<accession>A0A220U9W0</accession>
<feature type="transmembrane region" description="Helical" evidence="1">
    <location>
        <begin position="97"/>
        <end position="116"/>
    </location>
</feature>
<dbReference type="Proteomes" id="UP000198398">
    <property type="component" value="Chromosome"/>
</dbReference>
<keyword evidence="3" id="KW-1185">Reference proteome</keyword>
<keyword evidence="1" id="KW-0472">Membrane</keyword>
<keyword evidence="1" id="KW-1133">Transmembrane helix</keyword>
<gene>
    <name evidence="2" type="ORF">CFK39_02330</name>
</gene>
<keyword evidence="1" id="KW-0812">Transmembrane</keyword>
<sequence>MAEISDKDRAALISLSALGARKVRCVPSTDRDDMVDVLLCGRSRRVRMLGGMVRNNRPGRMLGALSRCIAVAAATGAFGIFYNSIWNVSDALPAPRLLAISLLVTAVLTAWLIIRSGLWNRGRHESEPGPAWVDNIAIIVTVGMSAALMYGLLLVGLLGLGLVVVEAGYLGNELGKAATLGDYVDIAWLSASFGTLGGALGSSFDSDEAIREATYSRRWHERRKLFDSYENHDAPG</sequence>
<evidence type="ECO:0000256" key="1">
    <source>
        <dbReference type="SAM" id="Phobius"/>
    </source>
</evidence>
<dbReference type="EMBL" id="CP022316">
    <property type="protein sequence ID" value="ASK64860.1"/>
    <property type="molecule type" value="Genomic_DNA"/>
</dbReference>
<feature type="transmembrane region" description="Helical" evidence="1">
    <location>
        <begin position="64"/>
        <end position="85"/>
    </location>
</feature>
<evidence type="ECO:0000313" key="2">
    <source>
        <dbReference type="EMBL" id="ASK64860.1"/>
    </source>
</evidence>
<dbReference type="RefSeq" id="WP_089064108.1">
    <property type="nucleotide sequence ID" value="NZ_CP022316.1"/>
</dbReference>
<reference evidence="3" key="1">
    <citation type="submission" date="2017-07" db="EMBL/GenBank/DDBJ databases">
        <title>Brachybacterium sp. VR2415.</title>
        <authorList>
            <person name="Tak E.J."/>
            <person name="Bae J.-W."/>
        </authorList>
    </citation>
    <scope>NUCLEOTIDE SEQUENCE [LARGE SCALE GENOMIC DNA]</scope>
    <source>
        <strain evidence="3">VR2415</strain>
    </source>
</reference>
<dbReference type="OrthoDB" id="8477132at2"/>
<proteinExistence type="predicted"/>
<evidence type="ECO:0000313" key="3">
    <source>
        <dbReference type="Proteomes" id="UP000198398"/>
    </source>
</evidence>